<keyword evidence="3 4" id="KW-0687">Ribonucleoprotein</keyword>
<dbReference type="GO" id="GO:0022625">
    <property type="term" value="C:cytosolic large ribosomal subunit"/>
    <property type="evidence" value="ECO:0007669"/>
    <property type="project" value="TreeGrafter"/>
</dbReference>
<dbReference type="InterPro" id="IPR047859">
    <property type="entry name" value="Ribosomal_bL17_CS"/>
</dbReference>
<evidence type="ECO:0000256" key="5">
    <source>
        <dbReference type="RuleBase" id="RU000660"/>
    </source>
</evidence>
<reference evidence="6 7" key="1">
    <citation type="journal article" date="2016" name="Environ. Microbiol.">
        <title>Genomic resolution of a cold subsurface aquifer community provides metabolic insights for novel microbes adapted to high CO concentrations.</title>
        <authorList>
            <person name="Probst A.J."/>
            <person name="Castelle C.J."/>
            <person name="Singh A."/>
            <person name="Brown C.T."/>
            <person name="Anantharaman K."/>
            <person name="Sharon I."/>
            <person name="Hug L.A."/>
            <person name="Burstein D."/>
            <person name="Emerson J.B."/>
            <person name="Thomas B.C."/>
            <person name="Banfield J.F."/>
        </authorList>
    </citation>
    <scope>NUCLEOTIDE SEQUENCE [LARGE SCALE GENOMIC DNA]</scope>
    <source>
        <strain evidence="6">CG2_30_40_21</strain>
    </source>
</reference>
<dbReference type="PANTHER" id="PTHR14413">
    <property type="entry name" value="RIBOSOMAL PROTEIN L17"/>
    <property type="match status" value="1"/>
</dbReference>
<evidence type="ECO:0000256" key="1">
    <source>
        <dbReference type="ARBA" id="ARBA00008777"/>
    </source>
</evidence>
<name>A0A1J5E578_9BACT</name>
<protein>
    <recommendedName>
        <fullName evidence="4">Large ribosomal subunit protein bL17</fullName>
    </recommendedName>
</protein>
<organism evidence="6 7">
    <name type="scientific">Candidatus Desantisbacteria bacterium CG2_30_40_21</name>
    <dbReference type="NCBI Taxonomy" id="1817895"/>
    <lineage>
        <taxon>Bacteria</taxon>
        <taxon>Candidatus Desantisiibacteriota</taxon>
    </lineage>
</organism>
<dbReference type="NCBIfam" id="TIGR00059">
    <property type="entry name" value="L17"/>
    <property type="match status" value="1"/>
</dbReference>
<dbReference type="Proteomes" id="UP000183085">
    <property type="component" value="Unassembled WGS sequence"/>
</dbReference>
<evidence type="ECO:0000313" key="6">
    <source>
        <dbReference type="EMBL" id="OIP43561.1"/>
    </source>
</evidence>
<accession>A0A1J5E578</accession>
<keyword evidence="2 4" id="KW-0689">Ribosomal protein</keyword>
<comment type="subunit">
    <text evidence="4">Part of the 50S ribosomal subunit. Contacts protein L32.</text>
</comment>
<dbReference type="AlphaFoldDB" id="A0A1J5E578"/>
<dbReference type="GO" id="GO:0006412">
    <property type="term" value="P:translation"/>
    <property type="evidence" value="ECO:0007669"/>
    <property type="project" value="UniProtKB-UniRule"/>
</dbReference>
<dbReference type="FunFam" id="3.90.1030.10:FF:000001">
    <property type="entry name" value="50S ribosomal protein L17"/>
    <property type="match status" value="1"/>
</dbReference>
<dbReference type="EMBL" id="MNYI01000013">
    <property type="protein sequence ID" value="OIP43561.1"/>
    <property type="molecule type" value="Genomic_DNA"/>
</dbReference>
<gene>
    <name evidence="4" type="primary">rplQ</name>
    <name evidence="6" type="ORF">AUJ95_00520</name>
</gene>
<dbReference type="InterPro" id="IPR036373">
    <property type="entry name" value="Ribosomal_bL17_sf"/>
</dbReference>
<dbReference type="SUPFAM" id="SSF64263">
    <property type="entry name" value="Prokaryotic ribosomal protein L17"/>
    <property type="match status" value="1"/>
</dbReference>
<evidence type="ECO:0000256" key="4">
    <source>
        <dbReference type="HAMAP-Rule" id="MF_01368"/>
    </source>
</evidence>
<sequence length="117" mass="13188">MRHLNSIARLSRTASERKALLNNLTTEFFRHGKIKTTLAKAKAMVRLVDKLITFAKRGDLHARRIVLTYVKDAVIGKKLFEIIAPRFQTHPGGYTRIIKIGTRMGDAASMAVIELVE</sequence>
<dbReference type="PROSITE" id="PS01167">
    <property type="entry name" value="RIBOSOMAL_L17"/>
    <property type="match status" value="1"/>
</dbReference>
<dbReference type="GO" id="GO:0003735">
    <property type="term" value="F:structural constituent of ribosome"/>
    <property type="evidence" value="ECO:0007669"/>
    <property type="project" value="InterPro"/>
</dbReference>
<dbReference type="PANTHER" id="PTHR14413:SF16">
    <property type="entry name" value="LARGE RIBOSOMAL SUBUNIT PROTEIN BL17M"/>
    <property type="match status" value="1"/>
</dbReference>
<evidence type="ECO:0000256" key="2">
    <source>
        <dbReference type="ARBA" id="ARBA00022980"/>
    </source>
</evidence>
<dbReference type="STRING" id="1817895.AUJ95_00520"/>
<dbReference type="Pfam" id="PF01196">
    <property type="entry name" value="Ribosomal_L17"/>
    <property type="match status" value="1"/>
</dbReference>
<evidence type="ECO:0000256" key="3">
    <source>
        <dbReference type="ARBA" id="ARBA00023274"/>
    </source>
</evidence>
<dbReference type="Gene3D" id="3.90.1030.10">
    <property type="entry name" value="Ribosomal protein L17"/>
    <property type="match status" value="1"/>
</dbReference>
<dbReference type="InterPro" id="IPR000456">
    <property type="entry name" value="Ribosomal_bL17"/>
</dbReference>
<comment type="caution">
    <text evidence="6">The sequence shown here is derived from an EMBL/GenBank/DDBJ whole genome shotgun (WGS) entry which is preliminary data.</text>
</comment>
<dbReference type="HAMAP" id="MF_01368">
    <property type="entry name" value="Ribosomal_bL17"/>
    <property type="match status" value="1"/>
</dbReference>
<evidence type="ECO:0000313" key="7">
    <source>
        <dbReference type="Proteomes" id="UP000183085"/>
    </source>
</evidence>
<proteinExistence type="inferred from homology"/>
<comment type="similarity">
    <text evidence="1 4 5">Belongs to the bacterial ribosomal protein bL17 family.</text>
</comment>